<evidence type="ECO:0000256" key="9">
    <source>
        <dbReference type="ARBA" id="ARBA00023136"/>
    </source>
</evidence>
<evidence type="ECO:0000256" key="4">
    <source>
        <dbReference type="ARBA" id="ARBA00022536"/>
    </source>
</evidence>
<feature type="domain" description="EMI" evidence="13">
    <location>
        <begin position="1"/>
        <end position="67"/>
    </location>
</feature>
<dbReference type="InterPro" id="IPR000742">
    <property type="entry name" value="EGF"/>
</dbReference>
<evidence type="ECO:0000256" key="2">
    <source>
        <dbReference type="ARBA" id="ARBA00004236"/>
    </source>
</evidence>
<dbReference type="AlphaFoldDB" id="A0A154PMI1"/>
<dbReference type="InterPro" id="IPR011489">
    <property type="entry name" value="EMI_domain"/>
</dbReference>
<dbReference type="EMBL" id="KQ434980">
    <property type="protein sequence ID" value="KZC13076.1"/>
    <property type="molecule type" value="Genomic_DNA"/>
</dbReference>
<evidence type="ECO:0000256" key="8">
    <source>
        <dbReference type="ARBA" id="ARBA00022989"/>
    </source>
</evidence>
<keyword evidence="8 12" id="KW-1133">Transmembrane helix</keyword>
<organism evidence="14 15">
    <name type="scientific">Dufourea novaeangliae</name>
    <name type="common">Sweat bee</name>
    <dbReference type="NCBI Taxonomy" id="178035"/>
    <lineage>
        <taxon>Eukaryota</taxon>
        <taxon>Metazoa</taxon>
        <taxon>Ecdysozoa</taxon>
        <taxon>Arthropoda</taxon>
        <taxon>Hexapoda</taxon>
        <taxon>Insecta</taxon>
        <taxon>Pterygota</taxon>
        <taxon>Neoptera</taxon>
        <taxon>Endopterygota</taxon>
        <taxon>Hymenoptera</taxon>
        <taxon>Apocrita</taxon>
        <taxon>Aculeata</taxon>
        <taxon>Apoidea</taxon>
        <taxon>Anthophila</taxon>
        <taxon>Halictidae</taxon>
        <taxon>Rophitinae</taxon>
        <taxon>Dufourea</taxon>
    </lineage>
</organism>
<feature type="non-terminal residue" evidence="14">
    <location>
        <position position="1"/>
    </location>
</feature>
<dbReference type="InterPro" id="IPR057138">
    <property type="entry name" value="EGF_PEAR1L-like"/>
</dbReference>
<keyword evidence="5 12" id="KW-0812">Transmembrane</keyword>
<keyword evidence="6" id="KW-0732">Signal</keyword>
<sequence length="537" mass="59406">SYTVTSMERYTQPVTVNAFTWCLQIPPRCPTTRTEMRQRYRKKTESKTRSVNECCEGYQTVPSNDEEIGIKCVPFCENCLSGICVSPNVCECSPGYEGNDCATVCTRGTWGSQCKEKCDCVEDVACDPVNGHCLCPPGSRGRRDKSIKSVLTTPSKELCNRKILAFALLIEKKKTGKRLLLSQLSATTFIDFDTHQGLCNESCPEDRWGPECVFPCDCGDTAGKCDPESGRCVVNETVNARQEINQAMNVAITEEDERSSTILGTTEATLEVSHEAPATSDNPSETASPGTTVASIPDQPKTRAQSREYGNSSTVRPVIVLVSVPERRRNLENDRGKFPMKNPFLRHVDDLHGLSSPKTDYVKNIHKDEVHQFPIPLDIALIVIASIVSLGLTSVTVVLVLHMRSKLFETARLSIYELEKMKSQENTGTVDRRISSIVTSALPQTPVRMSTSFFASTPETGTMLTIPNIDPSSNYANGAATIGLRISGSLRDFLQEDHYDRPPATRIHLQTNFDANTEHVYDEIPLQSSPLCFRKNA</sequence>
<evidence type="ECO:0000256" key="10">
    <source>
        <dbReference type="ARBA" id="ARBA00023157"/>
    </source>
</evidence>
<keyword evidence="4" id="KW-0245">EGF-like domain</keyword>
<keyword evidence="10" id="KW-1015">Disulfide bond</keyword>
<gene>
    <name evidence="14" type="ORF">WN55_05481</name>
</gene>
<feature type="transmembrane region" description="Helical" evidence="12">
    <location>
        <begin position="379"/>
        <end position="402"/>
    </location>
</feature>
<dbReference type="PROSITE" id="PS51041">
    <property type="entry name" value="EMI"/>
    <property type="match status" value="1"/>
</dbReference>
<name>A0A154PMI1_DUFNO</name>
<dbReference type="GO" id="GO:0005886">
    <property type="term" value="C:plasma membrane"/>
    <property type="evidence" value="ECO:0007669"/>
    <property type="project" value="UniProtKB-SubCell"/>
</dbReference>
<comment type="subcellular location">
    <subcellularLocation>
        <location evidence="2">Cell membrane</location>
    </subcellularLocation>
    <subcellularLocation>
        <location evidence="1">Membrane</location>
        <topology evidence="1">Single-pass membrane protein</topology>
    </subcellularLocation>
</comment>
<reference evidence="14 15" key="1">
    <citation type="submission" date="2015-07" db="EMBL/GenBank/DDBJ databases">
        <title>The genome of Dufourea novaeangliae.</title>
        <authorList>
            <person name="Pan H."/>
            <person name="Kapheim K."/>
        </authorList>
    </citation>
    <scope>NUCLEOTIDE SEQUENCE [LARGE SCALE GENOMIC DNA]</scope>
    <source>
        <strain evidence="14">0120121106</strain>
        <tissue evidence="14">Whole body</tissue>
    </source>
</reference>
<evidence type="ECO:0000256" key="3">
    <source>
        <dbReference type="ARBA" id="ARBA00022475"/>
    </source>
</evidence>
<evidence type="ECO:0000256" key="5">
    <source>
        <dbReference type="ARBA" id="ARBA00022692"/>
    </source>
</evidence>
<dbReference type="PROSITE" id="PS00022">
    <property type="entry name" value="EGF_1"/>
    <property type="match status" value="1"/>
</dbReference>
<evidence type="ECO:0000313" key="15">
    <source>
        <dbReference type="Proteomes" id="UP000076502"/>
    </source>
</evidence>
<dbReference type="InterPro" id="IPR042635">
    <property type="entry name" value="MEGF10/SREC1/2-like"/>
</dbReference>
<dbReference type="Pfam" id="PF23301">
    <property type="entry name" value="EGF_PEAR1L"/>
    <property type="match status" value="1"/>
</dbReference>
<keyword evidence="15" id="KW-1185">Reference proteome</keyword>
<protein>
    <submittedName>
        <fullName evidence="14">Multiple epidermal growth factor-like domains protein 11</fullName>
    </submittedName>
</protein>
<dbReference type="PANTHER" id="PTHR24043:SF8">
    <property type="entry name" value="EGF-LIKE DOMAIN-CONTAINING PROTEIN"/>
    <property type="match status" value="1"/>
</dbReference>
<dbReference type="Proteomes" id="UP000076502">
    <property type="component" value="Unassembled WGS sequence"/>
</dbReference>
<evidence type="ECO:0000256" key="6">
    <source>
        <dbReference type="ARBA" id="ARBA00022729"/>
    </source>
</evidence>
<dbReference type="Pfam" id="PF07546">
    <property type="entry name" value="EMI"/>
    <property type="match status" value="1"/>
</dbReference>
<evidence type="ECO:0000259" key="13">
    <source>
        <dbReference type="PROSITE" id="PS51041"/>
    </source>
</evidence>
<dbReference type="Gene3D" id="2.10.25.10">
    <property type="entry name" value="Laminin"/>
    <property type="match status" value="1"/>
</dbReference>
<keyword evidence="9 12" id="KW-0472">Membrane</keyword>
<feature type="region of interest" description="Disordered" evidence="11">
    <location>
        <begin position="271"/>
        <end position="310"/>
    </location>
</feature>
<accession>A0A154PMI1</accession>
<proteinExistence type="predicted"/>
<dbReference type="PANTHER" id="PTHR24043">
    <property type="entry name" value="SCAVENGER RECEPTOR CLASS F"/>
    <property type="match status" value="1"/>
</dbReference>
<dbReference type="OrthoDB" id="18487at2759"/>
<evidence type="ECO:0000256" key="12">
    <source>
        <dbReference type="SAM" id="Phobius"/>
    </source>
</evidence>
<keyword evidence="7" id="KW-0677">Repeat</keyword>
<dbReference type="STRING" id="178035.A0A154PMI1"/>
<dbReference type="GO" id="GO:0005044">
    <property type="term" value="F:scavenger receptor activity"/>
    <property type="evidence" value="ECO:0007669"/>
    <property type="project" value="InterPro"/>
</dbReference>
<evidence type="ECO:0000313" key="14">
    <source>
        <dbReference type="EMBL" id="KZC13076.1"/>
    </source>
</evidence>
<evidence type="ECO:0000256" key="1">
    <source>
        <dbReference type="ARBA" id="ARBA00004167"/>
    </source>
</evidence>
<keyword evidence="3" id="KW-1003">Cell membrane</keyword>
<evidence type="ECO:0000256" key="11">
    <source>
        <dbReference type="SAM" id="MobiDB-lite"/>
    </source>
</evidence>
<feature type="compositionally biased region" description="Polar residues" evidence="11">
    <location>
        <begin position="279"/>
        <end position="294"/>
    </location>
</feature>
<evidence type="ECO:0000256" key="7">
    <source>
        <dbReference type="ARBA" id="ARBA00022737"/>
    </source>
</evidence>